<dbReference type="AlphaFoldDB" id="A0A699XRD8"/>
<dbReference type="EMBL" id="BKCJ011905962">
    <property type="protein sequence ID" value="GFD61913.1"/>
    <property type="molecule type" value="Genomic_DNA"/>
</dbReference>
<keyword evidence="1" id="KW-0695">RNA-directed DNA polymerase</keyword>
<sequence length="54" mass="5977">GNLSNNAKAFAVRLCSEEIPSSFEQAKKAMDDEMKALKKNKTWDQCALSQGKSQ</sequence>
<reference evidence="1" key="1">
    <citation type="journal article" date="2019" name="Sci. Rep.">
        <title>Draft genome of Tanacetum cinerariifolium, the natural source of mosquito coil.</title>
        <authorList>
            <person name="Yamashiro T."/>
            <person name="Shiraishi A."/>
            <person name="Satake H."/>
            <person name="Nakayama K."/>
        </authorList>
    </citation>
    <scope>NUCLEOTIDE SEQUENCE</scope>
</reference>
<protein>
    <submittedName>
        <fullName evidence="1">Putative reverse transcriptase, RNA-dependent DNA polymerase</fullName>
    </submittedName>
</protein>
<feature type="non-terminal residue" evidence="1">
    <location>
        <position position="1"/>
    </location>
</feature>
<keyword evidence="1" id="KW-0548">Nucleotidyltransferase</keyword>
<keyword evidence="1" id="KW-0808">Transferase</keyword>
<dbReference type="GO" id="GO:0003964">
    <property type="term" value="F:RNA-directed DNA polymerase activity"/>
    <property type="evidence" value="ECO:0007669"/>
    <property type="project" value="UniProtKB-KW"/>
</dbReference>
<evidence type="ECO:0000313" key="1">
    <source>
        <dbReference type="EMBL" id="GFD61913.1"/>
    </source>
</evidence>
<name>A0A699XRD8_TANCI</name>
<accession>A0A699XRD8</accession>
<organism evidence="1">
    <name type="scientific">Tanacetum cinerariifolium</name>
    <name type="common">Dalmatian daisy</name>
    <name type="synonym">Chrysanthemum cinerariifolium</name>
    <dbReference type="NCBI Taxonomy" id="118510"/>
    <lineage>
        <taxon>Eukaryota</taxon>
        <taxon>Viridiplantae</taxon>
        <taxon>Streptophyta</taxon>
        <taxon>Embryophyta</taxon>
        <taxon>Tracheophyta</taxon>
        <taxon>Spermatophyta</taxon>
        <taxon>Magnoliopsida</taxon>
        <taxon>eudicotyledons</taxon>
        <taxon>Gunneridae</taxon>
        <taxon>Pentapetalae</taxon>
        <taxon>asterids</taxon>
        <taxon>campanulids</taxon>
        <taxon>Asterales</taxon>
        <taxon>Asteraceae</taxon>
        <taxon>Asteroideae</taxon>
        <taxon>Anthemideae</taxon>
        <taxon>Anthemidinae</taxon>
        <taxon>Tanacetum</taxon>
    </lineage>
</organism>
<proteinExistence type="predicted"/>
<comment type="caution">
    <text evidence="1">The sequence shown here is derived from an EMBL/GenBank/DDBJ whole genome shotgun (WGS) entry which is preliminary data.</text>
</comment>
<gene>
    <name evidence="1" type="ORF">Tci_933882</name>
</gene>